<reference evidence="2" key="2">
    <citation type="submission" date="2014-03" db="EMBL/GenBank/DDBJ databases">
        <title>The whipworm genome and dual-species transcriptomics of an intimate host-pathogen interaction.</title>
        <authorList>
            <person name="Foth B.J."/>
            <person name="Tsai I.J."/>
            <person name="Reid A.J."/>
            <person name="Bancroft A.J."/>
            <person name="Nichol S."/>
            <person name="Tracey A."/>
            <person name="Holroyd N."/>
            <person name="Cotton J.A."/>
            <person name="Stanley E.J."/>
            <person name="Zarowiecki M."/>
            <person name="Liu J.Z."/>
            <person name="Huckvale T."/>
            <person name="Cooper P.J."/>
            <person name="Grencis R.K."/>
            <person name="Berriman M."/>
        </authorList>
    </citation>
    <scope>NUCLEOTIDE SEQUENCE [LARGE SCALE GENOMIC DNA]</scope>
</reference>
<feature type="compositionally biased region" description="Low complexity" evidence="1">
    <location>
        <begin position="99"/>
        <end position="111"/>
    </location>
</feature>
<proteinExistence type="predicted"/>
<dbReference type="Gene3D" id="2.30.30.140">
    <property type="match status" value="1"/>
</dbReference>
<evidence type="ECO:0000256" key="1">
    <source>
        <dbReference type="SAM" id="MobiDB-lite"/>
    </source>
</evidence>
<accession>A0A077Z4K7</accession>
<feature type="region of interest" description="Disordered" evidence="1">
    <location>
        <begin position="63"/>
        <end position="184"/>
    </location>
</feature>
<dbReference type="AlphaFoldDB" id="A0A077Z4K7"/>
<sequence length="419" mass="45886">MVLVQYGSKSRKDAYKARVLQIHPKRRCLVHYAGWSSRYDEVVPFSRVLGIVEDEDVNRADVVDASSNRKVESSDETKVTEPRRARRRSSSPGLTRGGSLPSDSSSSRKSSLVAAKAEPSLRKRSNSSLEKASSSGEYSTTKSTAIKRSGTATSTESVGRKSSRKFAKLGTSTENEPSSLRTSDDLAIPLERQQDITSNQVDAVGQAKADGTSSESVEAASSPMIKQFAEIESPSNSSLPRNFSFALCKRRQVMFAGVVDAEEEEACSISSQEAQSPLLNHVEVETTSVELKHVVDILPPEVNVNVEEAYCRNEQEEYAIFVKYCAAVCTDSVSITVKACSTSVVPSCSYCESVETEGVCQDGSHFEAKEKVIVLDDSGVFESQCAGPSYFDWSDFENSLRNEGNFPYKSRHIFYAKAE</sequence>
<dbReference type="Proteomes" id="UP000030665">
    <property type="component" value="Unassembled WGS sequence"/>
</dbReference>
<evidence type="ECO:0000313" key="3">
    <source>
        <dbReference type="Proteomes" id="UP000030665"/>
    </source>
</evidence>
<evidence type="ECO:0000313" key="2">
    <source>
        <dbReference type="EMBL" id="CDW54754.1"/>
    </source>
</evidence>
<keyword evidence="3" id="KW-1185">Reference proteome</keyword>
<evidence type="ECO:0008006" key="4">
    <source>
        <dbReference type="Google" id="ProtNLM"/>
    </source>
</evidence>
<dbReference type="EMBL" id="HG805914">
    <property type="protein sequence ID" value="CDW54754.1"/>
    <property type="molecule type" value="Genomic_DNA"/>
</dbReference>
<feature type="compositionally biased region" description="Polar residues" evidence="1">
    <location>
        <begin position="126"/>
        <end position="157"/>
    </location>
</feature>
<feature type="compositionally biased region" description="Polar residues" evidence="1">
    <location>
        <begin position="170"/>
        <end position="181"/>
    </location>
</feature>
<feature type="compositionally biased region" description="Basic and acidic residues" evidence="1">
    <location>
        <begin position="63"/>
        <end position="83"/>
    </location>
</feature>
<name>A0A077Z4K7_TRITR</name>
<organism evidence="2 3">
    <name type="scientific">Trichuris trichiura</name>
    <name type="common">Whipworm</name>
    <name type="synonym">Trichocephalus trichiurus</name>
    <dbReference type="NCBI Taxonomy" id="36087"/>
    <lineage>
        <taxon>Eukaryota</taxon>
        <taxon>Metazoa</taxon>
        <taxon>Ecdysozoa</taxon>
        <taxon>Nematoda</taxon>
        <taxon>Enoplea</taxon>
        <taxon>Dorylaimia</taxon>
        <taxon>Trichinellida</taxon>
        <taxon>Trichuridae</taxon>
        <taxon>Trichuris</taxon>
    </lineage>
</organism>
<gene>
    <name evidence="2" type="ORF">TTRE_0000302401</name>
</gene>
<dbReference type="SUPFAM" id="SSF54160">
    <property type="entry name" value="Chromo domain-like"/>
    <property type="match status" value="1"/>
</dbReference>
<protein>
    <recommendedName>
        <fullName evidence="4">Tudor domain-containing protein</fullName>
    </recommendedName>
</protein>
<dbReference type="InterPro" id="IPR016197">
    <property type="entry name" value="Chromo-like_dom_sf"/>
</dbReference>
<reference evidence="2" key="1">
    <citation type="submission" date="2014-01" db="EMBL/GenBank/DDBJ databases">
        <authorList>
            <person name="Aslett M."/>
        </authorList>
    </citation>
    <scope>NUCLEOTIDE SEQUENCE</scope>
</reference>